<evidence type="ECO:0000313" key="2">
    <source>
        <dbReference type="Proteomes" id="UP000016480"/>
    </source>
</evidence>
<evidence type="ECO:0000313" key="1">
    <source>
        <dbReference type="EMBL" id="KAF7783523.1"/>
    </source>
</evidence>
<accession>A0A8T0C4C3</accession>
<dbReference type="RefSeq" id="WP_155946362.1">
    <property type="nucleotide sequence ID" value="NZ_AHCD03000043.1"/>
</dbReference>
<proteinExistence type="predicted"/>
<protein>
    <submittedName>
        <fullName evidence="1">Uncharacterized protein</fullName>
    </submittedName>
</protein>
<sequence length="51" mass="5877">MLIEDVEPEVIAEYLENIESERMGLNPDKEHTLHIAQTLLGIREAILERGF</sequence>
<comment type="caution">
    <text evidence="1">The sequence shown here is derived from an EMBL/GenBank/DDBJ whole genome shotgun (WGS) entry which is preliminary data.</text>
</comment>
<dbReference type="EMBL" id="AHCD03000043">
    <property type="protein sequence ID" value="KAF7783523.1"/>
    <property type="molecule type" value="Genomic_DNA"/>
</dbReference>
<name>A0A8T0C4C3_9GAMM</name>
<dbReference type="Proteomes" id="UP000016480">
    <property type="component" value="Unassembled WGS sequence"/>
</dbReference>
<dbReference type="AlphaFoldDB" id="A0A8T0C4C3"/>
<organism evidence="1 2">
    <name type="scientific">Pseudoalteromonas rubra</name>
    <dbReference type="NCBI Taxonomy" id="43658"/>
    <lineage>
        <taxon>Bacteria</taxon>
        <taxon>Pseudomonadati</taxon>
        <taxon>Pseudomonadota</taxon>
        <taxon>Gammaproteobacteria</taxon>
        <taxon>Alteromonadales</taxon>
        <taxon>Pseudoalteromonadaceae</taxon>
        <taxon>Pseudoalteromonas</taxon>
    </lineage>
</organism>
<gene>
    <name evidence="1" type="ORF">PRUB_a3312</name>
</gene>
<dbReference type="GeneID" id="61359665"/>
<reference evidence="1 2" key="1">
    <citation type="journal article" date="2012" name="J. Bacteriol.">
        <title>Genome sequence of the cycloprodigiosin-producing bacterial strain Pseudoalteromonas rubra ATCC 29570(T).</title>
        <authorList>
            <person name="Xie B.B."/>
            <person name="Shu Y.L."/>
            <person name="Qin Q.L."/>
            <person name="Rong J.C."/>
            <person name="Zhang X.Y."/>
            <person name="Chen X.L."/>
            <person name="Zhou B.C."/>
            <person name="Zhang Y.Z."/>
        </authorList>
    </citation>
    <scope>NUCLEOTIDE SEQUENCE [LARGE SCALE GENOMIC DNA]</scope>
    <source>
        <strain evidence="1 2">DSM 6842</strain>
    </source>
</reference>